<organism evidence="7 8">
    <name type="scientific">Cryobacterium melibiosiphilum</name>
    <dbReference type="NCBI Taxonomy" id="995039"/>
    <lineage>
        <taxon>Bacteria</taxon>
        <taxon>Bacillati</taxon>
        <taxon>Actinomycetota</taxon>
        <taxon>Actinomycetes</taxon>
        <taxon>Micrococcales</taxon>
        <taxon>Microbacteriaceae</taxon>
        <taxon>Cryobacterium</taxon>
    </lineage>
</organism>
<dbReference type="AlphaFoldDB" id="A0A3A5M9A0"/>
<sequence length="465" mass="49054">MTKGIPMSNSTRLHPVLDYLAADLHGSLVRPGDPRWDTARKPWNVAVDQQPLAVATPRDVHDVTRIVAAARAGKFGVTVQPRGHGAAGDCADCILVRTSAFDEITINVADRVARVGSGISWGTLLARLEGTGLIALAGSSPDVSVTGYLLSGGHSWFSRWQGLAAHSLRAVELVDGRGDICRVTPESNPELLWALRGGGGLFGVVTTVEIDLFEAPELFGGRIVFAAEEADTVLEQVAVIMANAPNELSIFAGLINMPDIEMVPEPMRGHSFATVDVVFVGGAERCADLLAPLLTAAEPIMDQTRAFGISRLGEVSADPDEPVPSLDWGATLTEFTADTIGDLVAAFRAASADGLAMLQLRPLGGALRPDARGNSPAGVAGSLSAECIVFAAAFLMDPSRHIDDHVFDTLRAATAGKTVPRSPLSLLSSSYTMADAVSREDITRLAEIKRTVDPDGLMRSNVPLV</sequence>
<keyword evidence="4" id="KW-0274">FAD</keyword>
<dbReference type="Pfam" id="PF01565">
    <property type="entry name" value="FAD_binding_4"/>
    <property type="match status" value="1"/>
</dbReference>
<comment type="similarity">
    <text evidence="2">Belongs to the oxygen-dependent FAD-linked oxidoreductase family.</text>
</comment>
<dbReference type="Gene3D" id="3.30.43.10">
    <property type="entry name" value="Uridine Diphospho-n-acetylenolpyruvylglucosamine Reductase, domain 2"/>
    <property type="match status" value="1"/>
</dbReference>
<gene>
    <name evidence="7" type="ORF">D6T64_21305</name>
</gene>
<evidence type="ECO:0000256" key="2">
    <source>
        <dbReference type="ARBA" id="ARBA00005466"/>
    </source>
</evidence>
<evidence type="ECO:0000256" key="1">
    <source>
        <dbReference type="ARBA" id="ARBA00001974"/>
    </source>
</evidence>
<dbReference type="InterPro" id="IPR036318">
    <property type="entry name" value="FAD-bd_PCMH-like_sf"/>
</dbReference>
<dbReference type="InterPro" id="IPR016169">
    <property type="entry name" value="FAD-bd_PCMH_sub2"/>
</dbReference>
<dbReference type="Gene3D" id="3.30.465.10">
    <property type="match status" value="1"/>
</dbReference>
<dbReference type="PANTHER" id="PTHR42973:SF39">
    <property type="entry name" value="FAD-BINDING PCMH-TYPE DOMAIN-CONTAINING PROTEIN"/>
    <property type="match status" value="1"/>
</dbReference>
<evidence type="ECO:0000256" key="3">
    <source>
        <dbReference type="ARBA" id="ARBA00022630"/>
    </source>
</evidence>
<feature type="domain" description="FAD-binding PCMH-type" evidence="6">
    <location>
        <begin position="47"/>
        <end position="215"/>
    </location>
</feature>
<evidence type="ECO:0000256" key="4">
    <source>
        <dbReference type="ARBA" id="ARBA00022827"/>
    </source>
</evidence>
<dbReference type="PROSITE" id="PS51387">
    <property type="entry name" value="FAD_PCMH"/>
    <property type="match status" value="1"/>
</dbReference>
<accession>A0A3A5M9A0</accession>
<comment type="cofactor">
    <cofactor evidence="1">
        <name>FAD</name>
        <dbReference type="ChEBI" id="CHEBI:57692"/>
    </cofactor>
</comment>
<dbReference type="InterPro" id="IPR006094">
    <property type="entry name" value="Oxid_FAD_bind_N"/>
</dbReference>
<dbReference type="SUPFAM" id="SSF56176">
    <property type="entry name" value="FAD-binding/transporter-associated domain-like"/>
    <property type="match status" value="1"/>
</dbReference>
<dbReference type="Gene3D" id="3.40.462.20">
    <property type="match status" value="1"/>
</dbReference>
<evidence type="ECO:0000313" key="7">
    <source>
        <dbReference type="EMBL" id="RJT84690.1"/>
    </source>
</evidence>
<proteinExistence type="inferred from homology"/>
<name>A0A3A5M9A0_9MICO</name>
<dbReference type="GO" id="GO:0016491">
    <property type="term" value="F:oxidoreductase activity"/>
    <property type="evidence" value="ECO:0007669"/>
    <property type="project" value="UniProtKB-KW"/>
</dbReference>
<dbReference type="InterPro" id="IPR016166">
    <property type="entry name" value="FAD-bd_PCMH"/>
</dbReference>
<dbReference type="InterPro" id="IPR016167">
    <property type="entry name" value="FAD-bd_PCMH_sub1"/>
</dbReference>
<keyword evidence="5" id="KW-0560">Oxidoreductase</keyword>
<reference evidence="7 8" key="1">
    <citation type="submission" date="2018-09" db="EMBL/GenBank/DDBJ databases">
        <title>Novel species of Cryobacterium.</title>
        <authorList>
            <person name="Liu Q."/>
            <person name="Xin Y.-H."/>
        </authorList>
    </citation>
    <scope>NUCLEOTIDE SEQUENCE [LARGE SCALE GENOMIC DNA]</scope>
    <source>
        <strain evidence="7 8">Hh39</strain>
    </source>
</reference>
<comment type="caution">
    <text evidence="7">The sequence shown here is derived from an EMBL/GenBank/DDBJ whole genome shotgun (WGS) entry which is preliminary data.</text>
</comment>
<evidence type="ECO:0000313" key="8">
    <source>
        <dbReference type="Proteomes" id="UP000272015"/>
    </source>
</evidence>
<dbReference type="EMBL" id="QZVS01000097">
    <property type="protein sequence ID" value="RJT84690.1"/>
    <property type="molecule type" value="Genomic_DNA"/>
</dbReference>
<evidence type="ECO:0000256" key="5">
    <source>
        <dbReference type="ARBA" id="ARBA00023002"/>
    </source>
</evidence>
<keyword evidence="8" id="KW-1185">Reference proteome</keyword>
<dbReference type="Proteomes" id="UP000272015">
    <property type="component" value="Unassembled WGS sequence"/>
</dbReference>
<evidence type="ECO:0000259" key="6">
    <source>
        <dbReference type="PROSITE" id="PS51387"/>
    </source>
</evidence>
<dbReference type="InterPro" id="IPR050416">
    <property type="entry name" value="FAD-linked_Oxidoreductase"/>
</dbReference>
<protein>
    <submittedName>
        <fullName evidence="7">FAD-binding oxidoreductase</fullName>
    </submittedName>
</protein>
<dbReference type="PANTHER" id="PTHR42973">
    <property type="entry name" value="BINDING OXIDOREDUCTASE, PUTATIVE (AFU_ORTHOLOGUE AFUA_1G17690)-RELATED"/>
    <property type="match status" value="1"/>
</dbReference>
<keyword evidence="3" id="KW-0285">Flavoprotein</keyword>
<dbReference type="GO" id="GO:0071949">
    <property type="term" value="F:FAD binding"/>
    <property type="evidence" value="ECO:0007669"/>
    <property type="project" value="InterPro"/>
</dbReference>